<accession>A0ACB5RT13</accession>
<reference evidence="1" key="1">
    <citation type="submission" date="2024-09" db="EMBL/GenBank/DDBJ databases">
        <title>Draft Genome Sequences of Neofusicoccum parvum.</title>
        <authorList>
            <person name="Ashida A."/>
            <person name="Camagna M."/>
            <person name="Tanaka A."/>
            <person name="Takemoto D."/>
        </authorList>
    </citation>
    <scope>NUCLEOTIDE SEQUENCE</scope>
    <source>
        <strain evidence="1">PPO83</strain>
    </source>
</reference>
<dbReference type="EMBL" id="BSXG01000008">
    <property type="protein sequence ID" value="GME23588.1"/>
    <property type="molecule type" value="Genomic_DNA"/>
</dbReference>
<proteinExistence type="predicted"/>
<protein>
    <submittedName>
        <fullName evidence="1">Uncharacterized protein</fullName>
    </submittedName>
</protein>
<organism evidence="1 2">
    <name type="scientific">Neofusicoccum parvum</name>
    <dbReference type="NCBI Taxonomy" id="310453"/>
    <lineage>
        <taxon>Eukaryota</taxon>
        <taxon>Fungi</taxon>
        <taxon>Dikarya</taxon>
        <taxon>Ascomycota</taxon>
        <taxon>Pezizomycotina</taxon>
        <taxon>Dothideomycetes</taxon>
        <taxon>Dothideomycetes incertae sedis</taxon>
        <taxon>Botryosphaeriales</taxon>
        <taxon>Botryosphaeriaceae</taxon>
        <taxon>Neofusicoccum</taxon>
    </lineage>
</organism>
<dbReference type="Proteomes" id="UP001165186">
    <property type="component" value="Unassembled WGS sequence"/>
</dbReference>
<keyword evidence="2" id="KW-1185">Reference proteome</keyword>
<evidence type="ECO:0000313" key="1">
    <source>
        <dbReference type="EMBL" id="GME23588.1"/>
    </source>
</evidence>
<comment type="caution">
    <text evidence="1">The sequence shown here is derived from an EMBL/GenBank/DDBJ whole genome shotgun (WGS) entry which is preliminary data.</text>
</comment>
<name>A0ACB5RT13_9PEZI</name>
<gene>
    <name evidence="1" type="primary">g8133</name>
    <name evidence="1" type="ORF">NpPPO83_00008133</name>
</gene>
<sequence>MVSFSRNMARSKVQPTHYPRLPFHFLRSAQLLSSIVVAAVMFFFIDQLHRDGYPLPWTFLTVRACRVPQRVTLLTVSLQLLVVSFLTILFLSATIVLHCCCGLNPRLNVFLNSGLLVLWTVGFALLTWWSSGTLGHVCNTANWRNEDGIMVCRIYKALFAFAMLGFMSTLAALLLDIYVFKRATARGKYGQMMDVDMKRSGPGLQQDPSAVNLDEPHVEQRPFGVQRSRKAPEQTGYALPEEQFAYDDTGYYGAHNHGVNRRHEEALV</sequence>
<evidence type="ECO:0000313" key="2">
    <source>
        <dbReference type="Proteomes" id="UP001165186"/>
    </source>
</evidence>